<dbReference type="EMBL" id="LT629742">
    <property type="protein sequence ID" value="SDT19359.1"/>
    <property type="molecule type" value="Genomic_DNA"/>
</dbReference>
<evidence type="ECO:0000313" key="2">
    <source>
        <dbReference type="EMBL" id="SDT19359.1"/>
    </source>
</evidence>
<dbReference type="AlphaFoldDB" id="A0A1H1YDK5"/>
<dbReference type="OrthoDB" id="9795306at2"/>
<dbReference type="PANTHER" id="PTHR33990">
    <property type="entry name" value="PROTEIN YJDN-RELATED"/>
    <property type="match status" value="1"/>
</dbReference>
<proteinExistence type="predicted"/>
<dbReference type="Proteomes" id="UP000181956">
    <property type="component" value="Chromosome I"/>
</dbReference>
<dbReference type="Pfam" id="PF00903">
    <property type="entry name" value="Glyoxalase"/>
    <property type="match status" value="1"/>
</dbReference>
<evidence type="ECO:0000259" key="1">
    <source>
        <dbReference type="Pfam" id="PF00903"/>
    </source>
</evidence>
<dbReference type="InterPro" id="IPR028973">
    <property type="entry name" value="PhnB-like"/>
</dbReference>
<accession>A0A1H1YDK5</accession>
<dbReference type="SUPFAM" id="SSF54593">
    <property type="entry name" value="Glyoxalase/Bleomycin resistance protein/Dihydroxybiphenyl dioxygenase"/>
    <property type="match status" value="1"/>
</dbReference>
<dbReference type="CDD" id="cd06588">
    <property type="entry name" value="PhnB_like"/>
    <property type="match status" value="1"/>
</dbReference>
<dbReference type="InterPro" id="IPR029068">
    <property type="entry name" value="Glyas_Bleomycin-R_OHBP_Dase"/>
</dbReference>
<keyword evidence="3" id="KW-1185">Reference proteome</keyword>
<dbReference type="Gene3D" id="3.10.180.10">
    <property type="entry name" value="2,3-Dihydroxybiphenyl 1,2-Dioxygenase, domain 1"/>
    <property type="match status" value="1"/>
</dbReference>
<protein>
    <submittedName>
        <fullName evidence="2">PhnB protein</fullName>
    </submittedName>
</protein>
<feature type="domain" description="Glyoxalase/fosfomycin resistance/dioxygenase" evidence="1">
    <location>
        <begin position="14"/>
        <end position="132"/>
    </location>
</feature>
<dbReference type="RefSeq" id="WP_083364791.1">
    <property type="nucleotide sequence ID" value="NZ_LT629742.1"/>
</dbReference>
<organism evidence="2 3">
    <name type="scientific">Microterricola viridarii</name>
    <dbReference type="NCBI Taxonomy" id="412690"/>
    <lineage>
        <taxon>Bacteria</taxon>
        <taxon>Bacillati</taxon>
        <taxon>Actinomycetota</taxon>
        <taxon>Actinomycetes</taxon>
        <taxon>Micrococcales</taxon>
        <taxon>Microbacteriaceae</taxon>
        <taxon>Microterricola</taxon>
    </lineage>
</organism>
<dbReference type="STRING" id="412690.SAMN04489834_3047"/>
<gene>
    <name evidence="2" type="ORF">SAMN04489834_3047</name>
</gene>
<evidence type="ECO:0000313" key="3">
    <source>
        <dbReference type="Proteomes" id="UP000181956"/>
    </source>
</evidence>
<dbReference type="InterPro" id="IPR004360">
    <property type="entry name" value="Glyas_Fos-R_dOase_dom"/>
</dbReference>
<reference evidence="3" key="1">
    <citation type="submission" date="2016-10" db="EMBL/GenBank/DDBJ databases">
        <authorList>
            <person name="Varghese N."/>
            <person name="Submissions S."/>
        </authorList>
    </citation>
    <scope>NUCLEOTIDE SEQUENCE [LARGE SCALE GENOMIC DNA]</scope>
    <source>
        <strain evidence="3">DSM 21772</strain>
    </source>
</reference>
<sequence>MSVVLNPYLSFIDIAREAMEYYHSVFGGTLTLTTFGEMPNNAEPDEADKIMHGQIDGDHGIVLMGSDTPKHMQTEQFKNGTSISLSGDDEAVLRGYWEKLVDGGSMTVPLETSPWGAAFGMCTDRYGVDWMVNITPKAA</sequence>
<dbReference type="PANTHER" id="PTHR33990:SF1">
    <property type="entry name" value="PROTEIN YJDN"/>
    <property type="match status" value="1"/>
</dbReference>
<name>A0A1H1YDK5_9MICO</name>